<keyword evidence="2 6" id="KW-0328">Glycosyltransferase</keyword>
<dbReference type="RefSeq" id="WP_395117116.1">
    <property type="nucleotide sequence ID" value="NZ_CP170721.1"/>
</dbReference>
<keyword evidence="3 6" id="KW-0808">Transferase</keyword>
<keyword evidence="4" id="KW-0812">Transmembrane</keyword>
<dbReference type="AlphaFoldDB" id="A0AB74ULV0"/>
<evidence type="ECO:0000313" key="6">
    <source>
        <dbReference type="EMBL" id="XIA17136.1"/>
    </source>
</evidence>
<dbReference type="SUPFAM" id="SSF53448">
    <property type="entry name" value="Nucleotide-diphospho-sugar transferases"/>
    <property type="match status" value="1"/>
</dbReference>
<keyword evidence="4" id="KW-0472">Membrane</keyword>
<dbReference type="PANTHER" id="PTHR43179:SF12">
    <property type="entry name" value="GALACTOFURANOSYLTRANSFERASE GLFT2"/>
    <property type="match status" value="1"/>
</dbReference>
<evidence type="ECO:0000256" key="2">
    <source>
        <dbReference type="ARBA" id="ARBA00022676"/>
    </source>
</evidence>
<keyword evidence="4" id="KW-1133">Transmembrane helix</keyword>
<name>A0AB74ULV0_9GAMM</name>
<reference evidence="6" key="1">
    <citation type="submission" date="2024-10" db="EMBL/GenBank/DDBJ databases">
        <authorList>
            <person name="Lesea H.P."/>
            <person name="Kuehl J.V."/>
            <person name="Chandonia J.-M."/>
        </authorList>
    </citation>
    <scope>NUCLEOTIDE SEQUENCE</scope>
    <source>
        <strain evidence="6">FW102-FHT14D07</strain>
    </source>
</reference>
<protein>
    <submittedName>
        <fullName evidence="6">Glycosyltransferase family 2 protein</fullName>
        <ecNumber evidence="6">2.4.-.-</ecNumber>
    </submittedName>
</protein>
<comment type="similarity">
    <text evidence="1">Belongs to the glycosyltransferase 2 family.</text>
</comment>
<feature type="domain" description="Glycosyltransferase 2-like" evidence="5">
    <location>
        <begin position="19"/>
        <end position="124"/>
    </location>
</feature>
<dbReference type="EMBL" id="CP170721">
    <property type="protein sequence ID" value="XIA17136.1"/>
    <property type="molecule type" value="Genomic_DNA"/>
</dbReference>
<evidence type="ECO:0000256" key="3">
    <source>
        <dbReference type="ARBA" id="ARBA00022679"/>
    </source>
</evidence>
<dbReference type="Pfam" id="PF00535">
    <property type="entry name" value="Glycos_transf_2"/>
    <property type="match status" value="1"/>
</dbReference>
<dbReference type="InterPro" id="IPR029044">
    <property type="entry name" value="Nucleotide-diphossugar_trans"/>
</dbReference>
<dbReference type="GO" id="GO:0016757">
    <property type="term" value="F:glycosyltransferase activity"/>
    <property type="evidence" value="ECO:0007669"/>
    <property type="project" value="UniProtKB-KW"/>
</dbReference>
<dbReference type="Gene3D" id="3.90.550.10">
    <property type="entry name" value="Spore Coat Polysaccharide Biosynthesis Protein SpsA, Chain A"/>
    <property type="match status" value="1"/>
</dbReference>
<evidence type="ECO:0000259" key="5">
    <source>
        <dbReference type="Pfam" id="PF00535"/>
    </source>
</evidence>
<dbReference type="InterPro" id="IPR001173">
    <property type="entry name" value="Glyco_trans_2-like"/>
</dbReference>
<proteinExistence type="inferred from homology"/>
<sequence length="348" mass="38712">MGLVQPYPALNRPAAPVCSVCIANYNGAAILDECIASVLAQRIDGDVEIIVHDDASTDGSIALLRERYPQVELLASRENVGFCAGNNRMANHARGEYILLLNNDAALYPGALETLVGAARASGRPGILTLPQYDWESGKLVDRGCLLDPFCNPIPNLDPKRHQVAYVIGACMFLPRCVWNELGGLPEWFESIAEDMYLCGLARLRGLPVTALTTSGYRHRQGATFGGNRAEEGLRTSIRRRRLSERNKTRTMMILTPGLTMWPLLFAHLAALTIEGLVLSILRRDLTLWREIYLPALTEPFREWATLRARRSEVQGGRAISATAWFSVVRWQLRKVAMLARYGIPKVR</sequence>
<evidence type="ECO:0000256" key="1">
    <source>
        <dbReference type="ARBA" id="ARBA00006739"/>
    </source>
</evidence>
<evidence type="ECO:0000256" key="4">
    <source>
        <dbReference type="SAM" id="Phobius"/>
    </source>
</evidence>
<feature type="transmembrane region" description="Helical" evidence="4">
    <location>
        <begin position="261"/>
        <end position="282"/>
    </location>
</feature>
<accession>A0AB74ULV0</accession>
<dbReference type="EC" id="2.4.-.-" evidence="6"/>
<gene>
    <name evidence="6" type="ORF">ACFYG5_11210</name>
</gene>
<dbReference type="PANTHER" id="PTHR43179">
    <property type="entry name" value="RHAMNOSYLTRANSFERASE WBBL"/>
    <property type="match status" value="1"/>
</dbReference>
<organism evidence="6">
    <name type="scientific">Rhodanobacter sp. FW102-FHT14D07</name>
    <dbReference type="NCBI Taxonomy" id="3351462"/>
    <lineage>
        <taxon>Bacteria</taxon>
        <taxon>Pseudomonadati</taxon>
        <taxon>Pseudomonadota</taxon>
        <taxon>Gammaproteobacteria</taxon>
        <taxon>Lysobacterales</taxon>
        <taxon>Rhodanobacteraceae</taxon>
        <taxon>Rhodanobacter</taxon>
    </lineage>
</organism>